<protein>
    <recommendedName>
        <fullName evidence="1">MADF domain-containing protein</fullName>
    </recommendedName>
</protein>
<dbReference type="GO" id="GO:0006357">
    <property type="term" value="P:regulation of transcription by RNA polymerase II"/>
    <property type="evidence" value="ECO:0007669"/>
    <property type="project" value="TreeGrafter"/>
</dbReference>
<evidence type="ECO:0000313" key="2">
    <source>
        <dbReference type="EMBL" id="KYN20695.1"/>
    </source>
</evidence>
<keyword evidence="3" id="KW-1185">Reference proteome</keyword>
<evidence type="ECO:0000313" key="3">
    <source>
        <dbReference type="Proteomes" id="UP000078492"/>
    </source>
</evidence>
<name>A0A151J856_9HYME</name>
<dbReference type="GO" id="GO:0005667">
    <property type="term" value="C:transcription regulator complex"/>
    <property type="evidence" value="ECO:0007669"/>
    <property type="project" value="TreeGrafter"/>
</dbReference>
<dbReference type="PROSITE" id="PS51029">
    <property type="entry name" value="MADF"/>
    <property type="match status" value="1"/>
</dbReference>
<dbReference type="EMBL" id="KQ979575">
    <property type="protein sequence ID" value="KYN20695.1"/>
    <property type="molecule type" value="Genomic_DNA"/>
</dbReference>
<dbReference type="InterPro" id="IPR039353">
    <property type="entry name" value="TF_Adf1"/>
</dbReference>
<accession>A0A151J856</accession>
<dbReference type="PANTHER" id="PTHR12243:SF69">
    <property type="entry name" value="SI:CH73-59F11.3"/>
    <property type="match status" value="1"/>
</dbReference>
<organism evidence="2 3">
    <name type="scientific">Trachymyrmex cornetzi</name>
    <dbReference type="NCBI Taxonomy" id="471704"/>
    <lineage>
        <taxon>Eukaryota</taxon>
        <taxon>Metazoa</taxon>
        <taxon>Ecdysozoa</taxon>
        <taxon>Arthropoda</taxon>
        <taxon>Hexapoda</taxon>
        <taxon>Insecta</taxon>
        <taxon>Pterygota</taxon>
        <taxon>Neoptera</taxon>
        <taxon>Endopterygota</taxon>
        <taxon>Hymenoptera</taxon>
        <taxon>Apocrita</taxon>
        <taxon>Aculeata</taxon>
        <taxon>Formicoidea</taxon>
        <taxon>Formicidae</taxon>
        <taxon>Myrmicinae</taxon>
        <taxon>Trachymyrmex</taxon>
    </lineage>
</organism>
<dbReference type="AlphaFoldDB" id="A0A151J856"/>
<feature type="domain" description="MADF" evidence="1">
    <location>
        <begin position="85"/>
        <end position="171"/>
    </location>
</feature>
<dbReference type="InterPro" id="IPR006578">
    <property type="entry name" value="MADF-dom"/>
</dbReference>
<gene>
    <name evidence="2" type="ORF">ALC57_06954</name>
</gene>
<dbReference type="GO" id="GO:0005634">
    <property type="term" value="C:nucleus"/>
    <property type="evidence" value="ECO:0007669"/>
    <property type="project" value="TreeGrafter"/>
</dbReference>
<dbReference type="STRING" id="471704.A0A151J856"/>
<proteinExistence type="predicted"/>
<dbReference type="SMART" id="SM00595">
    <property type="entry name" value="MADF"/>
    <property type="match status" value="1"/>
</dbReference>
<feature type="non-terminal residue" evidence="2">
    <location>
        <position position="1"/>
    </location>
</feature>
<dbReference type="Pfam" id="PF10545">
    <property type="entry name" value="MADF_DNA_bdg"/>
    <property type="match status" value="1"/>
</dbReference>
<reference evidence="2 3" key="1">
    <citation type="submission" date="2015-09" db="EMBL/GenBank/DDBJ databases">
        <title>Trachymyrmex cornetzi WGS genome.</title>
        <authorList>
            <person name="Nygaard S."/>
            <person name="Hu H."/>
            <person name="Boomsma J."/>
            <person name="Zhang G."/>
        </authorList>
    </citation>
    <scope>NUCLEOTIDE SEQUENCE [LARGE SCALE GENOMIC DNA]</scope>
    <source>
        <strain evidence="2">Tcor2-1</strain>
        <tissue evidence="2">Whole body</tissue>
    </source>
</reference>
<sequence length="278" mass="31958">EFQSGEIDVVYTCCICETICHSDEVRNHPCLEGFQRYHIDKNLYFHPQCDNGSIIRKNLVVEDNNLNSSDRPINLPARKVCIEELLIEEVRKRPPLWNYKLHISKRGGRAKEKLWEEIADSMKEIKKKWKSLSDMFRRLRRSHKQPSGSSAAKKIKWLHFDRLSFLHDMQRENVTTSNISDLSNSPDVSQDNTEISVVDDHGDKRSEKLIKFGAIMDKMMDLMNEPISVDVTGGLPNDEFTAFGMIIASKLRALSANASEVAMLAILQLLRETRVNNQ</sequence>
<evidence type="ECO:0000259" key="1">
    <source>
        <dbReference type="PROSITE" id="PS51029"/>
    </source>
</evidence>
<dbReference type="PANTHER" id="PTHR12243">
    <property type="entry name" value="MADF DOMAIN TRANSCRIPTION FACTOR"/>
    <property type="match status" value="1"/>
</dbReference>
<dbReference type="Proteomes" id="UP000078492">
    <property type="component" value="Unassembled WGS sequence"/>
</dbReference>